<dbReference type="EMBL" id="CAJVQC010032840">
    <property type="protein sequence ID" value="CAG8752209.1"/>
    <property type="molecule type" value="Genomic_DNA"/>
</dbReference>
<evidence type="ECO:0000313" key="2">
    <source>
        <dbReference type="Proteomes" id="UP000789920"/>
    </source>
</evidence>
<feature type="non-terminal residue" evidence="1">
    <location>
        <position position="1"/>
    </location>
</feature>
<reference evidence="1" key="1">
    <citation type="submission" date="2021-06" db="EMBL/GenBank/DDBJ databases">
        <authorList>
            <person name="Kallberg Y."/>
            <person name="Tangrot J."/>
            <person name="Rosling A."/>
        </authorList>
    </citation>
    <scope>NUCLEOTIDE SEQUENCE</scope>
    <source>
        <strain evidence="1">MA461A</strain>
    </source>
</reference>
<keyword evidence="2" id="KW-1185">Reference proteome</keyword>
<gene>
    <name evidence="1" type="ORF">RPERSI_LOCUS14310</name>
</gene>
<comment type="caution">
    <text evidence="1">The sequence shown here is derived from an EMBL/GenBank/DDBJ whole genome shotgun (WGS) entry which is preliminary data.</text>
</comment>
<name>A0ACA9QI08_9GLOM</name>
<sequence length="313" mass="34747">KKPLFTTTKRCQNVDNNSRNIMGGEIYLDPKEEESLLSASNYNHSYPSGSLPLICNSTSNTRPHISRLNTYPPISKSSVMLESCPSSESQPISTIASLNFPNFQDNSMPNYIPIAQNISGNRSEGINSGSKSYNHLVNGSENRNSRNEQPNSCDPGNDSYDYDLRDESGGYNESVDYNLEDGLEDYGSNGHNLVNETEYYAAPKDYDTGNGHENFDPENKFYDINGCNFGNAVENSNSLSEYDDHNSRCVFEDYNPRDAFAGHNLELSPEGHNLNIGPTILILNPDPEVISFVLSRSRSNIRSNIGLNIIVIS</sequence>
<dbReference type="Proteomes" id="UP000789920">
    <property type="component" value="Unassembled WGS sequence"/>
</dbReference>
<organism evidence="1 2">
    <name type="scientific">Racocetra persica</name>
    <dbReference type="NCBI Taxonomy" id="160502"/>
    <lineage>
        <taxon>Eukaryota</taxon>
        <taxon>Fungi</taxon>
        <taxon>Fungi incertae sedis</taxon>
        <taxon>Mucoromycota</taxon>
        <taxon>Glomeromycotina</taxon>
        <taxon>Glomeromycetes</taxon>
        <taxon>Diversisporales</taxon>
        <taxon>Gigasporaceae</taxon>
        <taxon>Racocetra</taxon>
    </lineage>
</organism>
<protein>
    <submittedName>
        <fullName evidence="1">24796_t:CDS:1</fullName>
    </submittedName>
</protein>
<proteinExistence type="predicted"/>
<accession>A0ACA9QI08</accession>
<evidence type="ECO:0000313" key="1">
    <source>
        <dbReference type="EMBL" id="CAG8752209.1"/>
    </source>
</evidence>